<organism evidence="10 11">
    <name type="scientific">Mizuhopecten yessoensis</name>
    <name type="common">Japanese scallop</name>
    <name type="synonym">Patinopecten yessoensis</name>
    <dbReference type="NCBI Taxonomy" id="6573"/>
    <lineage>
        <taxon>Eukaryota</taxon>
        <taxon>Metazoa</taxon>
        <taxon>Spiralia</taxon>
        <taxon>Lophotrochozoa</taxon>
        <taxon>Mollusca</taxon>
        <taxon>Bivalvia</taxon>
        <taxon>Autobranchia</taxon>
        <taxon>Pteriomorphia</taxon>
        <taxon>Pectinida</taxon>
        <taxon>Pectinoidea</taxon>
        <taxon>Pectinidae</taxon>
        <taxon>Mizuhopecten</taxon>
    </lineage>
</organism>
<evidence type="ECO:0000256" key="2">
    <source>
        <dbReference type="ARBA" id="ARBA00022448"/>
    </source>
</evidence>
<dbReference type="AlphaFoldDB" id="A0A210R5E8"/>
<feature type="transmembrane region" description="Helical" evidence="9">
    <location>
        <begin position="64"/>
        <end position="84"/>
    </location>
</feature>
<dbReference type="PANTHER" id="PTHR11616:SF240">
    <property type="entry name" value="BLOATED TUBULES, ISOFORM B-RELATED"/>
    <property type="match status" value="1"/>
</dbReference>
<evidence type="ECO:0000256" key="9">
    <source>
        <dbReference type="SAM" id="Phobius"/>
    </source>
</evidence>
<keyword evidence="6" id="KW-0915">Sodium</keyword>
<dbReference type="EMBL" id="NEDP02000233">
    <property type="protein sequence ID" value="OWF56260.1"/>
    <property type="molecule type" value="Genomic_DNA"/>
</dbReference>
<dbReference type="GO" id="GO:0046872">
    <property type="term" value="F:metal ion binding"/>
    <property type="evidence" value="ECO:0007669"/>
    <property type="project" value="UniProtKB-KW"/>
</dbReference>
<evidence type="ECO:0000256" key="8">
    <source>
        <dbReference type="SAM" id="MobiDB-lite"/>
    </source>
</evidence>
<evidence type="ECO:0000256" key="3">
    <source>
        <dbReference type="ARBA" id="ARBA00022692"/>
    </source>
</evidence>
<keyword evidence="6" id="KW-0479">Metal-binding</keyword>
<sequence length="120" mass="13431">MTDDSLNKHSTDMEANVKTSEESESKQRVTWSSTLECVASLIGFSAGMSDFWRFPFLVWRNGGGAFLLAYGTALIACGIPLYFLEVFLGQYSGKGVFDIWGFFPLLKGDIYTIFAEIRVF</sequence>
<dbReference type="PROSITE" id="PS50267">
    <property type="entry name" value="NA_NEUROTRAN_SYMP_3"/>
    <property type="match status" value="1"/>
</dbReference>
<dbReference type="InterPro" id="IPR000175">
    <property type="entry name" value="Na/ntran_symport"/>
</dbReference>
<feature type="compositionally biased region" description="Basic and acidic residues" evidence="8">
    <location>
        <begin position="1"/>
        <end position="12"/>
    </location>
</feature>
<comment type="caution">
    <text evidence="10">The sequence shown here is derived from an EMBL/GenBank/DDBJ whole genome shotgun (WGS) entry which is preliminary data.</text>
</comment>
<evidence type="ECO:0000256" key="6">
    <source>
        <dbReference type="PIRSR" id="PIRSR600175-1"/>
    </source>
</evidence>
<comment type="similarity">
    <text evidence="7">Belongs to the sodium:neurotransmitter symporter (SNF) (TC 2.A.22) family.</text>
</comment>
<keyword evidence="5 9" id="KW-0472">Membrane</keyword>
<evidence type="ECO:0000256" key="1">
    <source>
        <dbReference type="ARBA" id="ARBA00004141"/>
    </source>
</evidence>
<dbReference type="PRINTS" id="PR00176">
    <property type="entry name" value="NANEUSMPORT"/>
</dbReference>
<gene>
    <name evidence="10" type="ORF">KP79_PYT10821</name>
</gene>
<dbReference type="GO" id="GO:0015293">
    <property type="term" value="F:symporter activity"/>
    <property type="evidence" value="ECO:0007669"/>
    <property type="project" value="UniProtKB-KW"/>
</dbReference>
<dbReference type="PROSITE" id="PS00610">
    <property type="entry name" value="NA_NEUROTRAN_SYMP_1"/>
    <property type="match status" value="1"/>
</dbReference>
<dbReference type="SUPFAM" id="SSF161070">
    <property type="entry name" value="SNF-like"/>
    <property type="match status" value="1"/>
</dbReference>
<keyword evidence="3 7" id="KW-0812">Transmembrane</keyword>
<dbReference type="STRING" id="6573.A0A210R5E8"/>
<keyword evidence="4 9" id="KW-1133">Transmembrane helix</keyword>
<comment type="subcellular location">
    <subcellularLocation>
        <location evidence="1">Membrane</location>
        <topology evidence="1">Multi-pass membrane protein</topology>
    </subcellularLocation>
</comment>
<keyword evidence="2 7" id="KW-0813">Transport</keyword>
<evidence type="ECO:0000256" key="4">
    <source>
        <dbReference type="ARBA" id="ARBA00022989"/>
    </source>
</evidence>
<dbReference type="GO" id="GO:0005886">
    <property type="term" value="C:plasma membrane"/>
    <property type="evidence" value="ECO:0007669"/>
    <property type="project" value="TreeGrafter"/>
</dbReference>
<dbReference type="GO" id="GO:0035725">
    <property type="term" value="P:sodium ion transmembrane transport"/>
    <property type="evidence" value="ECO:0007669"/>
    <property type="project" value="TreeGrafter"/>
</dbReference>
<dbReference type="PANTHER" id="PTHR11616">
    <property type="entry name" value="SODIUM/CHLORIDE DEPENDENT TRANSPORTER"/>
    <property type="match status" value="1"/>
</dbReference>
<dbReference type="Pfam" id="PF00209">
    <property type="entry name" value="SNF"/>
    <property type="match status" value="1"/>
</dbReference>
<name>A0A210R5E8_MIZYE</name>
<accession>A0A210R5E8</accession>
<keyword evidence="7" id="KW-0769">Symport</keyword>
<evidence type="ECO:0000313" key="11">
    <source>
        <dbReference type="Proteomes" id="UP000242188"/>
    </source>
</evidence>
<feature type="binding site" evidence="6">
    <location>
        <position position="43"/>
    </location>
    <ligand>
        <name>Na(+)</name>
        <dbReference type="ChEBI" id="CHEBI:29101"/>
        <label>1</label>
    </ligand>
</feature>
<feature type="region of interest" description="Disordered" evidence="8">
    <location>
        <begin position="1"/>
        <end position="29"/>
    </location>
</feature>
<dbReference type="InterPro" id="IPR037272">
    <property type="entry name" value="SNS_sf"/>
</dbReference>
<dbReference type="GO" id="GO:0006865">
    <property type="term" value="P:amino acid transport"/>
    <property type="evidence" value="ECO:0007669"/>
    <property type="project" value="TreeGrafter"/>
</dbReference>
<evidence type="ECO:0000256" key="7">
    <source>
        <dbReference type="RuleBase" id="RU003732"/>
    </source>
</evidence>
<dbReference type="Proteomes" id="UP000242188">
    <property type="component" value="Unassembled WGS sequence"/>
</dbReference>
<keyword evidence="11" id="KW-1185">Reference proteome</keyword>
<proteinExistence type="inferred from homology"/>
<dbReference type="OrthoDB" id="6581954at2759"/>
<evidence type="ECO:0000313" key="10">
    <source>
        <dbReference type="EMBL" id="OWF56260.1"/>
    </source>
</evidence>
<evidence type="ECO:0000256" key="5">
    <source>
        <dbReference type="ARBA" id="ARBA00023136"/>
    </source>
</evidence>
<protein>
    <recommendedName>
        <fullName evidence="7">Transporter</fullName>
    </recommendedName>
</protein>
<reference evidence="10 11" key="1">
    <citation type="journal article" date="2017" name="Nat. Ecol. Evol.">
        <title>Scallop genome provides insights into evolution of bilaterian karyotype and development.</title>
        <authorList>
            <person name="Wang S."/>
            <person name="Zhang J."/>
            <person name="Jiao W."/>
            <person name="Li J."/>
            <person name="Xun X."/>
            <person name="Sun Y."/>
            <person name="Guo X."/>
            <person name="Huan P."/>
            <person name="Dong B."/>
            <person name="Zhang L."/>
            <person name="Hu X."/>
            <person name="Sun X."/>
            <person name="Wang J."/>
            <person name="Zhao C."/>
            <person name="Wang Y."/>
            <person name="Wang D."/>
            <person name="Huang X."/>
            <person name="Wang R."/>
            <person name="Lv J."/>
            <person name="Li Y."/>
            <person name="Zhang Z."/>
            <person name="Liu B."/>
            <person name="Lu W."/>
            <person name="Hui Y."/>
            <person name="Liang J."/>
            <person name="Zhou Z."/>
            <person name="Hou R."/>
            <person name="Li X."/>
            <person name="Liu Y."/>
            <person name="Li H."/>
            <person name="Ning X."/>
            <person name="Lin Y."/>
            <person name="Zhao L."/>
            <person name="Xing Q."/>
            <person name="Dou J."/>
            <person name="Li Y."/>
            <person name="Mao J."/>
            <person name="Guo H."/>
            <person name="Dou H."/>
            <person name="Li T."/>
            <person name="Mu C."/>
            <person name="Jiang W."/>
            <person name="Fu Q."/>
            <person name="Fu X."/>
            <person name="Miao Y."/>
            <person name="Liu J."/>
            <person name="Yu Q."/>
            <person name="Li R."/>
            <person name="Liao H."/>
            <person name="Li X."/>
            <person name="Kong Y."/>
            <person name="Jiang Z."/>
            <person name="Chourrout D."/>
            <person name="Li R."/>
            <person name="Bao Z."/>
        </authorList>
    </citation>
    <scope>NUCLEOTIDE SEQUENCE [LARGE SCALE GENOMIC DNA]</scope>
    <source>
        <strain evidence="10 11">PY_sf001</strain>
    </source>
</reference>